<sequence length="52" mass="6311">VDWTNNKTIHDRISQDIDDLFYHYEKERGLKLSFDTIDKIIENVKTVALRRF</sequence>
<name>K1TNJ8_9ZZZZ</name>
<comment type="caution">
    <text evidence="1">The sequence shown here is derived from an EMBL/GenBank/DDBJ whole genome shotgun (WGS) entry which is preliminary data.</text>
</comment>
<organism evidence="1">
    <name type="scientific">human gut metagenome</name>
    <dbReference type="NCBI Taxonomy" id="408170"/>
    <lineage>
        <taxon>unclassified sequences</taxon>
        <taxon>metagenomes</taxon>
        <taxon>organismal metagenomes</taxon>
    </lineage>
</organism>
<protein>
    <submittedName>
        <fullName evidence="1">Type I site-specific deoxyribonuclease HsdR</fullName>
    </submittedName>
</protein>
<accession>K1TNJ8</accession>
<evidence type="ECO:0000313" key="1">
    <source>
        <dbReference type="EMBL" id="EKC69154.1"/>
    </source>
</evidence>
<dbReference type="EMBL" id="AJWY01005611">
    <property type="protein sequence ID" value="EKC69154.1"/>
    <property type="molecule type" value="Genomic_DNA"/>
</dbReference>
<feature type="non-terminal residue" evidence="1">
    <location>
        <position position="1"/>
    </location>
</feature>
<proteinExistence type="predicted"/>
<gene>
    <name evidence="1" type="ORF">LEA_08439</name>
</gene>
<dbReference type="AlphaFoldDB" id="K1TNJ8"/>
<reference evidence="1" key="1">
    <citation type="journal article" date="2013" name="Environ. Microbiol.">
        <title>Microbiota from the distal guts of lean and obese adolescents exhibit partial functional redundancy besides clear differences in community structure.</title>
        <authorList>
            <person name="Ferrer M."/>
            <person name="Ruiz A."/>
            <person name="Lanza F."/>
            <person name="Haange S.B."/>
            <person name="Oberbach A."/>
            <person name="Till H."/>
            <person name="Bargiela R."/>
            <person name="Campoy C."/>
            <person name="Segura M.T."/>
            <person name="Richter M."/>
            <person name="von Bergen M."/>
            <person name="Seifert J."/>
            <person name="Suarez A."/>
        </authorList>
    </citation>
    <scope>NUCLEOTIDE SEQUENCE</scope>
</reference>